<gene>
    <name evidence="1" type="ORF">Q2T52_05460</name>
</gene>
<dbReference type="RefSeq" id="WP_302075643.1">
    <property type="nucleotide sequence ID" value="NZ_JAUKWQ010000001.1"/>
</dbReference>
<reference evidence="1" key="2">
    <citation type="submission" date="2023-07" db="EMBL/GenBank/DDBJ databases">
        <authorList>
            <person name="Sun H."/>
        </authorList>
    </citation>
    <scope>NUCLEOTIDE SEQUENCE</scope>
    <source>
        <strain evidence="1">05753</strain>
    </source>
</reference>
<dbReference type="Gene3D" id="2.40.180.10">
    <property type="entry name" value="Catalase core domain"/>
    <property type="match status" value="1"/>
</dbReference>
<dbReference type="PANTHER" id="PTHR36195:SF4">
    <property type="entry name" value="DOMAIN PROTEIN, PUTATIVE (AFU_ORTHOLOGUE AFUA_5G01990)-RELATED"/>
    <property type="match status" value="1"/>
</dbReference>
<keyword evidence="2" id="KW-1185">Reference proteome</keyword>
<dbReference type="SUPFAM" id="SSF56634">
    <property type="entry name" value="Heme-dependent catalase-like"/>
    <property type="match status" value="1"/>
</dbReference>
<dbReference type="Proteomes" id="UP001169006">
    <property type="component" value="Unassembled WGS sequence"/>
</dbReference>
<dbReference type="InterPro" id="IPR020835">
    <property type="entry name" value="Catalase_sf"/>
</dbReference>
<organism evidence="1 2">
    <name type="scientific">Rhizobium oryzicola</name>
    <dbReference type="NCBI Taxonomy" id="1232668"/>
    <lineage>
        <taxon>Bacteria</taxon>
        <taxon>Pseudomonadati</taxon>
        <taxon>Pseudomonadota</taxon>
        <taxon>Alphaproteobacteria</taxon>
        <taxon>Hyphomicrobiales</taxon>
        <taxon>Rhizobiaceae</taxon>
        <taxon>Rhizobium/Agrobacterium group</taxon>
        <taxon>Rhizobium</taxon>
    </lineage>
</organism>
<protein>
    <submittedName>
        <fullName evidence="1">Catalase family protein</fullName>
    </submittedName>
</protein>
<evidence type="ECO:0000313" key="1">
    <source>
        <dbReference type="EMBL" id="MDO1581540.1"/>
    </source>
</evidence>
<accession>A0ABT8STF9</accession>
<reference evidence="1" key="1">
    <citation type="journal article" date="2015" name="Int. J. Syst. Evol. Microbiol.">
        <title>Rhizobium oryzicola sp. nov., potential plant-growth-promoting endophytic bacteria isolated from rice roots.</title>
        <authorList>
            <person name="Zhang X.X."/>
            <person name="Gao J.S."/>
            <person name="Cao Y.H."/>
            <person name="Sheirdil R.A."/>
            <person name="Wang X.C."/>
            <person name="Zhang L."/>
        </authorList>
    </citation>
    <scope>NUCLEOTIDE SEQUENCE</scope>
    <source>
        <strain evidence="1">05753</strain>
    </source>
</reference>
<dbReference type="PANTHER" id="PTHR36195">
    <property type="entry name" value="DOMAIN PROTEIN, PUTATIVE (AFU_ORTHOLOGUE AFUA_5G01990)-RELATED-RELATED"/>
    <property type="match status" value="1"/>
</dbReference>
<evidence type="ECO:0000313" key="2">
    <source>
        <dbReference type="Proteomes" id="UP001169006"/>
    </source>
</evidence>
<sequence>MNRFTPPANPLRYRPDLEEISPDEPQVAEALTETMLSIAYKTYADSAHAIRSVHAKSHGLLGATVEVLDNLPPQLAQGLFAEPATYDAVIRLSTTPGDILHDSVSAPRGMALKILDVEGERLPGSEHSRSQDFVMVNGKVFNSPSGKAFLGNLKLLAATTDRAEGLKKLISKVLRGVEGALESVGKESAPVKVLGGQPMTHMLGESFFTQVPVRFGDYIAKLGAVPASDNLKRLVDQTVKVDGDADVHRHLLEEFFETETAVWHLKAQLCTSLDEMPIEDPMALWDEEKSPYVTVATITASPQTAWSQERAETVDDGMAFSPWNGITAHQPLGQIMRMRRMAYERSAKFRSERNPIPVTEPATCPFHQSPTSVVEETGARVFP</sequence>
<dbReference type="EMBL" id="JAUKWQ010000001">
    <property type="protein sequence ID" value="MDO1581540.1"/>
    <property type="molecule type" value="Genomic_DNA"/>
</dbReference>
<proteinExistence type="predicted"/>
<comment type="caution">
    <text evidence="1">The sequence shown here is derived from an EMBL/GenBank/DDBJ whole genome shotgun (WGS) entry which is preliminary data.</text>
</comment>
<dbReference type="CDD" id="cd08152">
    <property type="entry name" value="y4iL_like"/>
    <property type="match status" value="1"/>
</dbReference>
<name>A0ABT8STF9_9HYPH</name>